<dbReference type="Gene3D" id="3.40.50.720">
    <property type="entry name" value="NAD(P)-binding Rossmann-like Domain"/>
    <property type="match status" value="1"/>
</dbReference>
<gene>
    <name evidence="1" type="primary">ydfG</name>
    <name evidence="1" type="ORF">HALOF300_04746</name>
</gene>
<dbReference type="InterPro" id="IPR036291">
    <property type="entry name" value="NAD(P)-bd_dom_sf"/>
</dbReference>
<dbReference type="RefSeq" id="WP_156743332.1">
    <property type="nucleotide sequence ID" value="NZ_CACRYJ010000067.1"/>
</dbReference>
<evidence type="ECO:0000313" key="1">
    <source>
        <dbReference type="EMBL" id="VZO40045.1"/>
    </source>
</evidence>
<dbReference type="PANTHER" id="PTHR43431:SF7">
    <property type="entry name" value="OXIDOREDUCTASE, SHORT CHAIN DEHYDROGENASE_REDUCTASE FAMILY (AFU_ORTHOLOGUE AFUA_5G14000)"/>
    <property type="match status" value="1"/>
</dbReference>
<keyword evidence="2" id="KW-1185">Reference proteome</keyword>
<dbReference type="EMBL" id="CACRYJ010000067">
    <property type="protein sequence ID" value="VZO40045.1"/>
    <property type="molecule type" value="Genomic_DNA"/>
</dbReference>
<dbReference type="EC" id="1.1.1.-" evidence="1"/>
<accession>A0A7M4DRF1</accession>
<organism evidence="1 2">
    <name type="scientific">Occultella aeris</name>
    <dbReference type="NCBI Taxonomy" id="2761496"/>
    <lineage>
        <taxon>Bacteria</taxon>
        <taxon>Bacillati</taxon>
        <taxon>Actinomycetota</taxon>
        <taxon>Actinomycetes</taxon>
        <taxon>Micrococcales</taxon>
        <taxon>Ruaniaceae</taxon>
        <taxon>Occultella</taxon>
    </lineage>
</organism>
<dbReference type="InterPro" id="IPR002347">
    <property type="entry name" value="SDR_fam"/>
</dbReference>
<keyword evidence="1" id="KW-0560">Oxidoreductase</keyword>
<dbReference type="SUPFAM" id="SSF51735">
    <property type="entry name" value="NAD(P)-binding Rossmann-fold domains"/>
    <property type="match status" value="1"/>
</dbReference>
<proteinExistence type="predicted"/>
<reference evidence="1 2" key="1">
    <citation type="submission" date="2019-11" db="EMBL/GenBank/DDBJ databases">
        <authorList>
            <person name="Criscuolo A."/>
        </authorList>
    </citation>
    <scope>NUCLEOTIDE SEQUENCE [LARGE SCALE GENOMIC DNA]</scope>
    <source>
        <strain evidence="1">CIP111667</strain>
    </source>
</reference>
<dbReference type="GO" id="GO:0016491">
    <property type="term" value="F:oxidoreductase activity"/>
    <property type="evidence" value="ECO:0007669"/>
    <property type="project" value="UniProtKB-KW"/>
</dbReference>
<sequence>MTSIAIIGAGTGLGFAAAQRFGREGFAVALISRNQEKLDEMARALAVEGIEAGGFAADVRDREALVDALEAAAADLGTIEVLQYSPIPSREFLRPVLETTVEDLSAATEFSILAPAAAVSQVLPGMAELSRGTILLVNGSSAATPNGKVAGTSTAFAAESAYGMMLHDALAPQGIHVGQLIIPGAIGGGDPRFAPEALADRLWRIHTGRDSFRTTVGDSAAP</sequence>
<evidence type="ECO:0000313" key="2">
    <source>
        <dbReference type="Proteomes" id="UP000419743"/>
    </source>
</evidence>
<dbReference type="Proteomes" id="UP000419743">
    <property type="component" value="Unassembled WGS sequence"/>
</dbReference>
<protein>
    <submittedName>
        <fullName evidence="1">NADP-dependent 3-hydroxy acid dehydrogenase YdfG</fullName>
        <ecNumber evidence="1">1.1.1.-</ecNumber>
    </submittedName>
</protein>
<comment type="caution">
    <text evidence="1">The sequence shown here is derived from an EMBL/GenBank/DDBJ whole genome shotgun (WGS) entry which is preliminary data.</text>
</comment>
<dbReference type="PANTHER" id="PTHR43431">
    <property type="entry name" value="OXIDOREDUCTASE, SHORT CHAIN DEHYDROGENASE/REDUCTASE FAMILY (AFU_ORTHOLOGUE AFUA_5G14000)"/>
    <property type="match status" value="1"/>
</dbReference>
<dbReference type="Pfam" id="PF00106">
    <property type="entry name" value="adh_short"/>
    <property type="match status" value="1"/>
</dbReference>
<name>A0A7M4DRF1_9MICO</name>
<dbReference type="AlphaFoldDB" id="A0A7M4DRF1"/>